<sequence length="175" mass="19988">MRTIKKGNNTISEYVLRIRAIVDSLFAIEDPISERDQMDSILQVEALLYVQEAQMDKYHQELTTPSATTNIENSMNNKFSSKTGTGNVNLQHQRVRGCGFRGKGYGRKKNGSGSMLTCHLCIKYGHVVMECWHRFDEYFVPVSSRTLKKPLKLLMIKVSQASQVNEPIPHKPLHY</sequence>
<dbReference type="Gramene" id="Psat03G0547000-T1">
    <property type="protein sequence ID" value="KAI5431307.1"/>
    <property type="gene ID" value="KIW84_035470"/>
</dbReference>
<organism evidence="1 2">
    <name type="scientific">Pisum sativum</name>
    <name type="common">Garden pea</name>
    <name type="synonym">Lathyrus oleraceus</name>
    <dbReference type="NCBI Taxonomy" id="3888"/>
    <lineage>
        <taxon>Eukaryota</taxon>
        <taxon>Viridiplantae</taxon>
        <taxon>Streptophyta</taxon>
        <taxon>Embryophyta</taxon>
        <taxon>Tracheophyta</taxon>
        <taxon>Spermatophyta</taxon>
        <taxon>Magnoliopsida</taxon>
        <taxon>eudicotyledons</taxon>
        <taxon>Gunneridae</taxon>
        <taxon>Pentapetalae</taxon>
        <taxon>rosids</taxon>
        <taxon>fabids</taxon>
        <taxon>Fabales</taxon>
        <taxon>Fabaceae</taxon>
        <taxon>Papilionoideae</taxon>
        <taxon>50 kb inversion clade</taxon>
        <taxon>NPAAA clade</taxon>
        <taxon>Hologalegina</taxon>
        <taxon>IRL clade</taxon>
        <taxon>Fabeae</taxon>
        <taxon>Lathyrus</taxon>
    </lineage>
</organism>
<proteinExistence type="predicted"/>
<dbReference type="AlphaFoldDB" id="A0A9D4Y2S7"/>
<gene>
    <name evidence="1" type="ORF">KIW84_035470</name>
</gene>
<evidence type="ECO:0000313" key="1">
    <source>
        <dbReference type="EMBL" id="KAI5431307.1"/>
    </source>
</evidence>
<dbReference type="EMBL" id="JAMSHJ010000003">
    <property type="protein sequence ID" value="KAI5431307.1"/>
    <property type="molecule type" value="Genomic_DNA"/>
</dbReference>
<protein>
    <submittedName>
        <fullName evidence="1">Uncharacterized protein</fullName>
    </submittedName>
</protein>
<evidence type="ECO:0000313" key="2">
    <source>
        <dbReference type="Proteomes" id="UP001058974"/>
    </source>
</evidence>
<name>A0A9D4Y2S7_PEA</name>
<dbReference type="Proteomes" id="UP001058974">
    <property type="component" value="Chromosome 3"/>
</dbReference>
<comment type="caution">
    <text evidence="1">The sequence shown here is derived from an EMBL/GenBank/DDBJ whole genome shotgun (WGS) entry which is preliminary data.</text>
</comment>
<keyword evidence="2" id="KW-1185">Reference proteome</keyword>
<reference evidence="1 2" key="1">
    <citation type="journal article" date="2022" name="Nat. Genet.">
        <title>Improved pea reference genome and pan-genome highlight genomic features and evolutionary characteristics.</title>
        <authorList>
            <person name="Yang T."/>
            <person name="Liu R."/>
            <person name="Luo Y."/>
            <person name="Hu S."/>
            <person name="Wang D."/>
            <person name="Wang C."/>
            <person name="Pandey M.K."/>
            <person name="Ge S."/>
            <person name="Xu Q."/>
            <person name="Li N."/>
            <person name="Li G."/>
            <person name="Huang Y."/>
            <person name="Saxena R.K."/>
            <person name="Ji Y."/>
            <person name="Li M."/>
            <person name="Yan X."/>
            <person name="He Y."/>
            <person name="Liu Y."/>
            <person name="Wang X."/>
            <person name="Xiang C."/>
            <person name="Varshney R.K."/>
            <person name="Ding H."/>
            <person name="Gao S."/>
            <person name="Zong X."/>
        </authorList>
    </citation>
    <scope>NUCLEOTIDE SEQUENCE [LARGE SCALE GENOMIC DNA]</scope>
    <source>
        <strain evidence="1 2">cv. Zhongwan 6</strain>
    </source>
</reference>
<accession>A0A9D4Y2S7</accession>